<dbReference type="GO" id="GO:0006427">
    <property type="term" value="P:histidyl-tRNA aminoacylation"/>
    <property type="evidence" value="ECO:0007669"/>
    <property type="project" value="UniProtKB-UniRule"/>
</dbReference>
<feature type="binding site" evidence="10">
    <location>
        <begin position="82"/>
        <end position="84"/>
    </location>
    <ligand>
        <name>L-histidine</name>
        <dbReference type="ChEBI" id="CHEBI:57595"/>
    </ligand>
</feature>
<dbReference type="PIRSF" id="PIRSF001549">
    <property type="entry name" value="His-tRNA_synth"/>
    <property type="match status" value="1"/>
</dbReference>
<feature type="binding site" evidence="10">
    <location>
        <position position="130"/>
    </location>
    <ligand>
        <name>L-histidine</name>
        <dbReference type="ChEBI" id="CHEBI:57595"/>
    </ligand>
</feature>
<feature type="domain" description="Aminoacyl-transfer RNA synthetases class-II family profile" evidence="11">
    <location>
        <begin position="27"/>
        <end position="355"/>
    </location>
</feature>
<evidence type="ECO:0000259" key="11">
    <source>
        <dbReference type="PROSITE" id="PS50862"/>
    </source>
</evidence>
<keyword evidence="3 9" id="KW-0436">Ligase</keyword>
<feature type="binding site" evidence="10">
    <location>
        <position position="126"/>
    </location>
    <ligand>
        <name>L-histidine</name>
        <dbReference type="ChEBI" id="CHEBI:57595"/>
    </ligand>
</feature>
<gene>
    <name evidence="9" type="primary">hisS</name>
    <name evidence="12" type="ORF">HMPREF9726_00235</name>
</gene>
<dbReference type="PANTHER" id="PTHR11476:SF7">
    <property type="entry name" value="HISTIDINE--TRNA LIGASE"/>
    <property type="match status" value="1"/>
</dbReference>
<comment type="subcellular location">
    <subcellularLocation>
        <location evidence="9">Cytoplasm</location>
    </subcellularLocation>
</comment>
<dbReference type="InterPro" id="IPR006195">
    <property type="entry name" value="aa-tRNA-synth_II"/>
</dbReference>
<evidence type="ECO:0000256" key="1">
    <source>
        <dbReference type="ARBA" id="ARBA00008226"/>
    </source>
</evidence>
<comment type="similarity">
    <text evidence="1 9">Belongs to the class-II aminoacyl-tRNA synthetase family.</text>
</comment>
<dbReference type="GO" id="GO:0005524">
    <property type="term" value="F:ATP binding"/>
    <property type="evidence" value="ECO:0007669"/>
    <property type="project" value="UniProtKB-UniRule"/>
</dbReference>
<dbReference type="PROSITE" id="PS50862">
    <property type="entry name" value="AA_TRNA_LIGASE_II"/>
    <property type="match status" value="1"/>
</dbReference>
<evidence type="ECO:0000256" key="10">
    <source>
        <dbReference type="PIRSR" id="PIRSR001549-1"/>
    </source>
</evidence>
<feature type="binding site" evidence="10">
    <location>
        <begin position="281"/>
        <end position="282"/>
    </location>
    <ligand>
        <name>L-histidine</name>
        <dbReference type="ChEBI" id="CHEBI:57595"/>
    </ligand>
</feature>
<dbReference type="PATRIC" id="fig|999432.5.peg.242"/>
<evidence type="ECO:0000256" key="8">
    <source>
        <dbReference type="ARBA" id="ARBA00047639"/>
    </source>
</evidence>
<keyword evidence="4 9" id="KW-0547">Nucleotide-binding</keyword>
<evidence type="ECO:0000256" key="9">
    <source>
        <dbReference type="HAMAP-Rule" id="MF_00127"/>
    </source>
</evidence>
<evidence type="ECO:0000313" key="12">
    <source>
        <dbReference type="EMBL" id="EMB36043.1"/>
    </source>
</evidence>
<dbReference type="GO" id="GO:0004821">
    <property type="term" value="F:histidine-tRNA ligase activity"/>
    <property type="evidence" value="ECO:0007669"/>
    <property type="project" value="UniProtKB-UniRule"/>
</dbReference>
<accession>A0A0E2EKE1</accession>
<evidence type="ECO:0000256" key="5">
    <source>
        <dbReference type="ARBA" id="ARBA00022840"/>
    </source>
</evidence>
<dbReference type="InterPro" id="IPR004516">
    <property type="entry name" value="HisRS/HisZ"/>
</dbReference>
<dbReference type="SUPFAM" id="SSF52954">
    <property type="entry name" value="Class II aaRS ABD-related"/>
    <property type="match status" value="1"/>
</dbReference>
<dbReference type="EC" id="6.1.1.21" evidence="9"/>
<comment type="catalytic activity">
    <reaction evidence="8 9">
        <text>tRNA(His) + L-histidine + ATP = L-histidyl-tRNA(His) + AMP + diphosphate + H(+)</text>
        <dbReference type="Rhea" id="RHEA:17313"/>
        <dbReference type="Rhea" id="RHEA-COMP:9665"/>
        <dbReference type="Rhea" id="RHEA-COMP:9689"/>
        <dbReference type="ChEBI" id="CHEBI:15378"/>
        <dbReference type="ChEBI" id="CHEBI:30616"/>
        <dbReference type="ChEBI" id="CHEBI:33019"/>
        <dbReference type="ChEBI" id="CHEBI:57595"/>
        <dbReference type="ChEBI" id="CHEBI:78442"/>
        <dbReference type="ChEBI" id="CHEBI:78527"/>
        <dbReference type="ChEBI" id="CHEBI:456215"/>
        <dbReference type="EC" id="6.1.1.21"/>
    </reaction>
</comment>
<keyword evidence="5 9" id="KW-0067">ATP-binding</keyword>
<feature type="binding site" evidence="10">
    <location>
        <position position="112"/>
    </location>
    <ligand>
        <name>L-histidine</name>
        <dbReference type="ChEBI" id="CHEBI:57595"/>
    </ligand>
</feature>
<sequence length="448" mass="50918">MSDLIQPKVLKGFRDFLPADEIERALLMERLVKVFRDYGFVPIDTPALEYSEILLRKSGGETEKQVFRFSDNGGRDVAMRFDLTVPLARFVAEHKSEIYFPFKRYHLGKVWRGEKPQAGRYREFLQCDFDTLGSDSAAVDFEILRLIKKALNELGVSNFKIHVSHRGIFNRFLKSLNLSEDSEEVLRIVDKLAKIGEDEVLKLLTDISSEESAKKILAYISGVSKDLKSEDFEKTLSHLENLAGGPDEDTKRMRDIYALVKAVGIEDSIVFDPSITRGLDYYTGVVFETFLTDLPSIGSVCSGGRYDNLTALYMKECITGVGASIGLDRLLAALELLGHQKTKASFTDLLIFSLPEDDLVLSYKIVNFFEAEKINAEVYPEPKKMNHQYTYAEKKDIRWGLFLDKDSCVEEFDKAPQGFKIKLKDMTNRTEDEMPLSEAVKKIRASKN</sequence>
<dbReference type="Proteomes" id="UP000011705">
    <property type="component" value="Chromosome"/>
</dbReference>
<dbReference type="InterPro" id="IPR045864">
    <property type="entry name" value="aa-tRNA-synth_II/BPL/LPL"/>
</dbReference>
<dbReference type="InterPro" id="IPR036621">
    <property type="entry name" value="Anticodon-bd_dom_sf"/>
</dbReference>
<dbReference type="InterPro" id="IPR041715">
    <property type="entry name" value="HisRS-like_core"/>
</dbReference>
<name>A0A0E2EKE1_TREDN</name>
<protein>
    <recommendedName>
        <fullName evidence="9">Histidine--tRNA ligase</fullName>
        <ecNumber evidence="9">6.1.1.21</ecNumber>
    </recommendedName>
    <alternativeName>
        <fullName evidence="9">Histidyl-tRNA synthetase</fullName>
        <shortName evidence="9">HisRS</shortName>
    </alternativeName>
</protein>
<proteinExistence type="inferred from homology"/>
<dbReference type="Gene3D" id="3.30.930.10">
    <property type="entry name" value="Bira Bifunctional Protein, Domain 2"/>
    <property type="match status" value="1"/>
</dbReference>
<keyword evidence="7 9" id="KW-0030">Aminoacyl-tRNA synthetase</keyword>
<evidence type="ECO:0000256" key="2">
    <source>
        <dbReference type="ARBA" id="ARBA00011738"/>
    </source>
</evidence>
<evidence type="ECO:0000256" key="4">
    <source>
        <dbReference type="ARBA" id="ARBA00022741"/>
    </source>
</evidence>
<dbReference type="SUPFAM" id="SSF55681">
    <property type="entry name" value="Class II aaRS and biotin synthetases"/>
    <property type="match status" value="1"/>
</dbReference>
<dbReference type="HOGENOM" id="CLU_025113_3_0_12"/>
<keyword evidence="9" id="KW-0963">Cytoplasm</keyword>
<dbReference type="RefSeq" id="WP_002682822.1">
    <property type="nucleotide sequence ID" value="NZ_CM001795.1"/>
</dbReference>
<feature type="binding site" evidence="10">
    <location>
        <position position="277"/>
    </location>
    <ligand>
        <name>L-histidine</name>
        <dbReference type="ChEBI" id="CHEBI:57595"/>
    </ligand>
</feature>
<dbReference type="CDD" id="cd00773">
    <property type="entry name" value="HisRS-like_core"/>
    <property type="match status" value="1"/>
</dbReference>
<comment type="subunit">
    <text evidence="2 9">Homodimer.</text>
</comment>
<comment type="caution">
    <text evidence="12">The sequence shown here is derived from an EMBL/GenBank/DDBJ whole genome shotgun (WGS) entry which is preliminary data.</text>
</comment>
<evidence type="ECO:0000256" key="3">
    <source>
        <dbReference type="ARBA" id="ARBA00022598"/>
    </source>
</evidence>
<evidence type="ECO:0000256" key="7">
    <source>
        <dbReference type="ARBA" id="ARBA00023146"/>
    </source>
</evidence>
<dbReference type="Pfam" id="PF03129">
    <property type="entry name" value="HGTP_anticodon"/>
    <property type="match status" value="1"/>
</dbReference>
<dbReference type="AlphaFoldDB" id="A0A0E2EKE1"/>
<dbReference type="InterPro" id="IPR004154">
    <property type="entry name" value="Anticodon-bd"/>
</dbReference>
<dbReference type="InterPro" id="IPR015807">
    <property type="entry name" value="His-tRNA-ligase"/>
</dbReference>
<dbReference type="NCBIfam" id="TIGR00442">
    <property type="entry name" value="hisS"/>
    <property type="match status" value="1"/>
</dbReference>
<dbReference type="Pfam" id="PF13393">
    <property type="entry name" value="tRNA-synt_His"/>
    <property type="match status" value="1"/>
</dbReference>
<dbReference type="HAMAP" id="MF_00127">
    <property type="entry name" value="His_tRNA_synth"/>
    <property type="match status" value="1"/>
</dbReference>
<reference evidence="12" key="1">
    <citation type="submission" date="2012-01" db="EMBL/GenBank/DDBJ databases">
        <title>The Genome Sequence of Treponema denticola H-22.</title>
        <authorList>
            <consortium name="The Broad Institute Genome Sequencing Platform"/>
            <person name="Earl A."/>
            <person name="Ward D."/>
            <person name="Feldgarden M."/>
            <person name="Gevers D."/>
            <person name="Blanton J.M."/>
            <person name="Fenno C.J."/>
            <person name="Baranova O.V."/>
            <person name="Mathney J."/>
            <person name="Dewhirst F.E."/>
            <person name="Izard J."/>
            <person name="Young S.K."/>
            <person name="Zeng Q."/>
            <person name="Gargeya S."/>
            <person name="Fitzgerald M."/>
            <person name="Haas B."/>
            <person name="Abouelleil A."/>
            <person name="Alvarado L."/>
            <person name="Arachchi H.M."/>
            <person name="Berlin A."/>
            <person name="Chapman S.B."/>
            <person name="Gearin G."/>
            <person name="Goldberg J."/>
            <person name="Griggs A."/>
            <person name="Gujja S."/>
            <person name="Hansen M."/>
            <person name="Heiman D."/>
            <person name="Howarth C."/>
            <person name="Larimer J."/>
            <person name="Lui A."/>
            <person name="MacDonald P.J.P."/>
            <person name="McCowen C."/>
            <person name="Montmayeur A."/>
            <person name="Murphy C."/>
            <person name="Neiman D."/>
            <person name="Pearson M."/>
            <person name="Priest M."/>
            <person name="Roberts A."/>
            <person name="Saif S."/>
            <person name="Shea T."/>
            <person name="Sisk P."/>
            <person name="Stolte C."/>
            <person name="Sykes S."/>
            <person name="Wortman J."/>
            <person name="Nusbaum C."/>
            <person name="Birren B."/>
        </authorList>
    </citation>
    <scope>NUCLEOTIDE SEQUENCE [LARGE SCALE GENOMIC DNA]</scope>
    <source>
        <strain evidence="12">H-22</strain>
    </source>
</reference>
<organism evidence="12">
    <name type="scientific">Treponema denticola H-22</name>
    <dbReference type="NCBI Taxonomy" id="999432"/>
    <lineage>
        <taxon>Bacteria</taxon>
        <taxon>Pseudomonadati</taxon>
        <taxon>Spirochaetota</taxon>
        <taxon>Spirochaetia</taxon>
        <taxon>Spirochaetales</taxon>
        <taxon>Treponemataceae</taxon>
        <taxon>Treponema</taxon>
    </lineage>
</organism>
<evidence type="ECO:0000256" key="6">
    <source>
        <dbReference type="ARBA" id="ARBA00022917"/>
    </source>
</evidence>
<keyword evidence="6 9" id="KW-0648">Protein biosynthesis</keyword>
<dbReference type="GO" id="GO:0005737">
    <property type="term" value="C:cytoplasm"/>
    <property type="evidence" value="ECO:0007669"/>
    <property type="project" value="UniProtKB-SubCell"/>
</dbReference>
<dbReference type="PANTHER" id="PTHR11476">
    <property type="entry name" value="HISTIDYL-TRNA SYNTHETASE"/>
    <property type="match status" value="1"/>
</dbReference>
<dbReference type="Gene3D" id="3.40.50.800">
    <property type="entry name" value="Anticodon-binding domain"/>
    <property type="match status" value="1"/>
</dbReference>
<dbReference type="EMBL" id="AGDV01000001">
    <property type="protein sequence ID" value="EMB36043.1"/>
    <property type="molecule type" value="Genomic_DNA"/>
</dbReference>